<dbReference type="STRING" id="76123.AS203_03320"/>
<dbReference type="EMBL" id="CP013195">
    <property type="protein sequence ID" value="ALO48237.1"/>
    <property type="molecule type" value="Genomic_DNA"/>
</dbReference>
<evidence type="ECO:0000256" key="1">
    <source>
        <dbReference type="SAM" id="MobiDB-lite"/>
    </source>
</evidence>
<dbReference type="OrthoDB" id="1085770at2"/>
<sequence>MNKNYLESRGYHKPVVEVCELQTERLLNLSGQHEDAGHGGTLGNAKPGWFDEEEEEASPEEKENYQLWKE</sequence>
<evidence type="ECO:0000313" key="2">
    <source>
        <dbReference type="EMBL" id="ALO48237.1"/>
    </source>
</evidence>
<dbReference type="Proteomes" id="UP000056252">
    <property type="component" value="Chromosome"/>
</dbReference>
<dbReference type="KEGG" id="peo:AS203_03320"/>
<dbReference type="RefSeq" id="WP_025066322.1">
    <property type="nucleotide sequence ID" value="NZ_CP013195.1"/>
</dbReference>
<dbReference type="AlphaFoldDB" id="A0A0S2KIV0"/>
<feature type="region of interest" description="Disordered" evidence="1">
    <location>
        <begin position="30"/>
        <end position="70"/>
    </location>
</feature>
<name>A0A0S2KIV0_9BACT</name>
<keyword evidence="3" id="KW-1185">Reference proteome</keyword>
<protein>
    <submittedName>
        <fullName evidence="2">Uncharacterized protein</fullName>
    </submittedName>
</protein>
<feature type="compositionally biased region" description="Basic and acidic residues" evidence="1">
    <location>
        <begin position="59"/>
        <end position="70"/>
    </location>
</feature>
<evidence type="ECO:0000313" key="3">
    <source>
        <dbReference type="Proteomes" id="UP000056252"/>
    </source>
</evidence>
<gene>
    <name evidence="2" type="ORF">AS203_03320</name>
</gene>
<accession>A0A0S2KIV0</accession>
<proteinExistence type="predicted"/>
<reference evidence="3" key="1">
    <citation type="submission" date="2015-11" db="EMBL/GenBank/DDBJ databases">
        <authorList>
            <person name="Holder M.E."/>
            <person name="Ajami N.J."/>
            <person name="Petrosino J.F."/>
        </authorList>
    </citation>
    <scope>NUCLEOTIDE SEQUENCE [LARGE SCALE GENOMIC DNA]</scope>
    <source>
        <strain evidence="3">F0113</strain>
    </source>
</reference>
<organism evidence="2 3">
    <name type="scientific">Hoylesella enoeca</name>
    <dbReference type="NCBI Taxonomy" id="76123"/>
    <lineage>
        <taxon>Bacteria</taxon>
        <taxon>Pseudomonadati</taxon>
        <taxon>Bacteroidota</taxon>
        <taxon>Bacteroidia</taxon>
        <taxon>Bacteroidales</taxon>
        <taxon>Prevotellaceae</taxon>
        <taxon>Hoylesella</taxon>
    </lineage>
</organism>